<proteinExistence type="predicted"/>
<gene>
    <name evidence="2" type="ORF">N7456_008448</name>
</gene>
<feature type="compositionally biased region" description="Polar residues" evidence="1">
    <location>
        <begin position="272"/>
        <end position="287"/>
    </location>
</feature>
<protein>
    <submittedName>
        <fullName evidence="2">Uncharacterized protein</fullName>
    </submittedName>
</protein>
<reference evidence="2" key="1">
    <citation type="submission" date="2022-11" db="EMBL/GenBank/DDBJ databases">
        <authorList>
            <person name="Petersen C."/>
        </authorList>
    </citation>
    <scope>NUCLEOTIDE SEQUENCE</scope>
    <source>
        <strain evidence="2">IBT 30069</strain>
    </source>
</reference>
<feature type="compositionally biased region" description="Pro residues" evidence="1">
    <location>
        <begin position="477"/>
        <end position="486"/>
    </location>
</feature>
<organism evidence="2 3">
    <name type="scientific">Penicillium angulare</name>
    <dbReference type="NCBI Taxonomy" id="116970"/>
    <lineage>
        <taxon>Eukaryota</taxon>
        <taxon>Fungi</taxon>
        <taxon>Dikarya</taxon>
        <taxon>Ascomycota</taxon>
        <taxon>Pezizomycotina</taxon>
        <taxon>Eurotiomycetes</taxon>
        <taxon>Eurotiomycetidae</taxon>
        <taxon>Eurotiales</taxon>
        <taxon>Aspergillaceae</taxon>
        <taxon>Penicillium</taxon>
    </lineage>
</organism>
<dbReference type="EMBL" id="JAPQKH010000005">
    <property type="protein sequence ID" value="KAJ5097727.1"/>
    <property type="molecule type" value="Genomic_DNA"/>
</dbReference>
<keyword evidence="3" id="KW-1185">Reference proteome</keyword>
<evidence type="ECO:0000313" key="2">
    <source>
        <dbReference type="EMBL" id="KAJ5097727.1"/>
    </source>
</evidence>
<dbReference type="OrthoDB" id="10265971at2759"/>
<evidence type="ECO:0000256" key="1">
    <source>
        <dbReference type="SAM" id="MobiDB-lite"/>
    </source>
</evidence>
<feature type="region of interest" description="Disordered" evidence="1">
    <location>
        <begin position="220"/>
        <end position="287"/>
    </location>
</feature>
<name>A0A9W9KA93_9EURO</name>
<sequence length="1154" mass="126678">MSNPAPAPSFGLQIGDTKDSLVEDDGRPRKPIVKDWTPAAGVLGYFAKDRYDFLPRISQATETDIADENQDIKISLILRGSTNGQVQQTIDRLNALESAMDLVNNPISGTAAIATERETVSYWKLKYATINSLGNGRVLFDPVVTPASRILSMIAPIAYHYDKEENSWSMLKNLFNPPRLESIRDNCLDTTLAWKGFMYDGIGQGAQYFAFPTSVFYPRDAPTSKPTSREPIQKSPSLSIAKESHAFRRVAAPATTASSESGHTSHLPEPSNPFSVPTGRSDQTVQTRALAPTKTSAGVLQAFQAKSKNPSSGKIHTSPKSKLPLHNPRETSSSRLSVQPWGAVAKVYSNFQMNASDFPELPSVSSGSQIVESCETLINLLDDSEVQSSQGSRNPLPGQAILEDLIDLDWESEKEELPPVISEQELQPESLLNANLVTDTESVALVKASFETKASATTLTKSSVSSSPSSEYMSLPSPSPESPKPPLNDLIDFDEPEIMSFPSLTSGELTTNLPTLQPHDLLPQLSSSFQFDDQSIDQNQTDNRNQAENFVDSVNVQLQERVGYLQSCTPMSPPALPVPPGILPLGGIYAPPGLPIPPGLSISPGFSVSYGNYPSLRQSISPWSSSRPQPSLRLPVYPVQTVEVKREEPKSKLANPEVRELHSVMKQQAPKGQVKKKGFTESKAVIEAKRKAAVSDAWGQKSQALKLKPPTEEAVRTSSSIPIKKEVSKTALKKERVATLQMDILKSLFRILRRCLDPATCFPGPLTLELQFGLLLFSSAIDSSKMQHLSLQELRNFYDPRDGLDSTKSSFFNRLTSSPADVDFIIDTPAGSSSMFEKEPSSFKLEYEFHCQSAGSEFIIYVDEHGEHNVKTAENLLGTVNLNFPNNIWDAAILVKGNLDRFKDPRQGFKGAIQKIVDNLWVEGKRLHVRLLTRTSKEVKIAKVLVKRITEHRRLHSEGKNSQSQDIILRIVETQDLIISMTEEDEEVIQAHCGPLAEMTKESRQWWTASLISPLINTVLKSNENLEPGQRTNDWVPADLFGDDAQHLLPAPIKPSTSSMLSSDLTTALPSQISSAIGFNGIGHLVRLAETIVRNIDAVGGHNIGLEKDSVLSYAAISASHVPCEESAVPESQRSVVSVKKKAPTPSGRKREIW</sequence>
<feature type="region of interest" description="Disordered" evidence="1">
    <location>
        <begin position="457"/>
        <end position="488"/>
    </location>
</feature>
<comment type="caution">
    <text evidence="2">The sequence shown here is derived from an EMBL/GenBank/DDBJ whole genome shotgun (WGS) entry which is preliminary data.</text>
</comment>
<dbReference type="AlphaFoldDB" id="A0A9W9KA93"/>
<feature type="region of interest" description="Disordered" evidence="1">
    <location>
        <begin position="1"/>
        <end position="29"/>
    </location>
</feature>
<feature type="compositionally biased region" description="Polar residues" evidence="1">
    <location>
        <begin position="255"/>
        <end position="264"/>
    </location>
</feature>
<reference evidence="2" key="2">
    <citation type="journal article" date="2023" name="IMA Fungus">
        <title>Comparative genomic study of the Penicillium genus elucidates a diverse pangenome and 15 lateral gene transfer events.</title>
        <authorList>
            <person name="Petersen C."/>
            <person name="Sorensen T."/>
            <person name="Nielsen M.R."/>
            <person name="Sondergaard T.E."/>
            <person name="Sorensen J.L."/>
            <person name="Fitzpatrick D.A."/>
            <person name="Frisvad J.C."/>
            <person name="Nielsen K.L."/>
        </authorList>
    </citation>
    <scope>NUCLEOTIDE SEQUENCE</scope>
    <source>
        <strain evidence="2">IBT 30069</strain>
    </source>
</reference>
<dbReference type="Proteomes" id="UP001149165">
    <property type="component" value="Unassembled WGS sequence"/>
</dbReference>
<feature type="region of interest" description="Disordered" evidence="1">
    <location>
        <begin position="304"/>
        <end position="337"/>
    </location>
</feature>
<feature type="region of interest" description="Disordered" evidence="1">
    <location>
        <begin position="1129"/>
        <end position="1154"/>
    </location>
</feature>
<feature type="compositionally biased region" description="Low complexity" evidence="1">
    <location>
        <begin position="462"/>
        <end position="476"/>
    </location>
</feature>
<accession>A0A9W9KA93</accession>
<feature type="compositionally biased region" description="Polar residues" evidence="1">
    <location>
        <begin position="304"/>
        <end position="320"/>
    </location>
</feature>
<feature type="compositionally biased region" description="Basic and acidic residues" evidence="1">
    <location>
        <begin position="16"/>
        <end position="28"/>
    </location>
</feature>
<evidence type="ECO:0000313" key="3">
    <source>
        <dbReference type="Proteomes" id="UP001149165"/>
    </source>
</evidence>